<accession>A0ABR1BZ26</accession>
<reference evidence="3 4" key="1">
    <citation type="submission" date="2023-08" db="EMBL/GenBank/DDBJ databases">
        <title>A Necator americanus chromosomal reference genome.</title>
        <authorList>
            <person name="Ilik V."/>
            <person name="Petrzelkova K.J."/>
            <person name="Pardy F."/>
            <person name="Fuh T."/>
            <person name="Niatou-Singa F.S."/>
            <person name="Gouil Q."/>
            <person name="Baker L."/>
            <person name="Ritchie M.E."/>
            <person name="Jex A.R."/>
            <person name="Gazzola D."/>
            <person name="Li H."/>
            <person name="Toshio Fujiwara R."/>
            <person name="Zhan B."/>
            <person name="Aroian R.V."/>
            <person name="Pafco B."/>
            <person name="Schwarz E.M."/>
        </authorList>
    </citation>
    <scope>NUCLEOTIDE SEQUENCE [LARGE SCALE GENOMIC DNA]</scope>
    <source>
        <strain evidence="3 4">Aroian</strain>
        <tissue evidence="3">Whole animal</tissue>
    </source>
</reference>
<dbReference type="SUPFAM" id="SSF55797">
    <property type="entry name" value="PR-1-like"/>
    <property type="match status" value="2"/>
</dbReference>
<dbReference type="Proteomes" id="UP001303046">
    <property type="component" value="Unassembled WGS sequence"/>
</dbReference>
<keyword evidence="4" id="KW-1185">Reference proteome</keyword>
<feature type="signal peptide" evidence="1">
    <location>
        <begin position="1"/>
        <end position="20"/>
    </location>
</feature>
<dbReference type="SMART" id="SM00198">
    <property type="entry name" value="SCP"/>
    <property type="match status" value="1"/>
</dbReference>
<evidence type="ECO:0000259" key="2">
    <source>
        <dbReference type="SMART" id="SM00198"/>
    </source>
</evidence>
<comment type="caution">
    <text evidence="3">The sequence shown here is derived from an EMBL/GenBank/DDBJ whole genome shotgun (WGS) entry which is preliminary data.</text>
</comment>
<evidence type="ECO:0000256" key="1">
    <source>
        <dbReference type="SAM" id="SignalP"/>
    </source>
</evidence>
<dbReference type="Gene3D" id="3.40.33.10">
    <property type="entry name" value="CAP"/>
    <property type="match status" value="2"/>
</dbReference>
<feature type="domain" description="SCP" evidence="2">
    <location>
        <begin position="313"/>
        <end position="468"/>
    </location>
</feature>
<keyword evidence="1" id="KW-0732">Signal</keyword>
<dbReference type="EMBL" id="JAVFWL010000001">
    <property type="protein sequence ID" value="KAK6730368.1"/>
    <property type="molecule type" value="Genomic_DNA"/>
</dbReference>
<proteinExistence type="predicted"/>
<sequence length="496" mass="53140">MNIALLLFVYSCTPLAAVRAASPVLVSVTGGAPQDKQVVRQVCANPPLPDDKIRSAFLTEHNNYRSSLATGNVYDEQGTLPGSTSLFMMSYNCGLEQQVLSVTTACNSQSTTPGVLQGKSINYGIIRDNVAAPSDKKVVQDIQKLMTQWTETSFEYNFNKTTVVYGNELAAPFARIVYHKSISLGCTITQCAPRKTAYACAYSDSPVIGEPLYSPSKKSTGCTSNSQCRKAIPGSNTTCDTSLNLCSTPLLTLNGGSTTVVSTTTTTAATATTTTAAPSSVATTTTTAATSTTTMVAPSENTVCSGNQVITDSVRNTFLTQFNQIRSQVARGLFVTSSGVYARQASKMIRLTYSCEAETSANNWAIQCQDRDSGTATYAETRYIFQDTTAAYDPVARTAVNNWTNEANTGRLPPQGTNPQYIYQTSLGIPNFAKMVWDSERQVGCSIARCPPFVNVVCHFTPRGGIAGSQMYKPGPSCNRCVNIRLPTCMEGLCSP</sequence>
<dbReference type="CDD" id="cd05380">
    <property type="entry name" value="CAP_euk"/>
    <property type="match status" value="2"/>
</dbReference>
<dbReference type="InterPro" id="IPR014044">
    <property type="entry name" value="CAP_dom"/>
</dbReference>
<organism evidence="3 4">
    <name type="scientific">Necator americanus</name>
    <name type="common">Human hookworm</name>
    <dbReference type="NCBI Taxonomy" id="51031"/>
    <lineage>
        <taxon>Eukaryota</taxon>
        <taxon>Metazoa</taxon>
        <taxon>Ecdysozoa</taxon>
        <taxon>Nematoda</taxon>
        <taxon>Chromadorea</taxon>
        <taxon>Rhabditida</taxon>
        <taxon>Rhabditina</taxon>
        <taxon>Rhabditomorpha</taxon>
        <taxon>Strongyloidea</taxon>
        <taxon>Ancylostomatidae</taxon>
        <taxon>Bunostominae</taxon>
        <taxon>Necator</taxon>
    </lineage>
</organism>
<protein>
    <recommendedName>
        <fullName evidence="2">SCP domain-containing protein</fullName>
    </recommendedName>
</protein>
<feature type="chain" id="PRO_5045672494" description="SCP domain-containing protein" evidence="1">
    <location>
        <begin position="21"/>
        <end position="496"/>
    </location>
</feature>
<dbReference type="Pfam" id="PF00188">
    <property type="entry name" value="CAP"/>
    <property type="match status" value="1"/>
</dbReference>
<dbReference type="InterPro" id="IPR001283">
    <property type="entry name" value="CRISP-related"/>
</dbReference>
<name>A0ABR1BZ26_NECAM</name>
<gene>
    <name evidence="3" type="primary">Necator_chrI.g3190</name>
    <name evidence="3" type="ORF">RB195_007061</name>
</gene>
<evidence type="ECO:0000313" key="4">
    <source>
        <dbReference type="Proteomes" id="UP001303046"/>
    </source>
</evidence>
<evidence type="ECO:0000313" key="3">
    <source>
        <dbReference type="EMBL" id="KAK6730368.1"/>
    </source>
</evidence>
<dbReference type="InterPro" id="IPR035940">
    <property type="entry name" value="CAP_sf"/>
</dbReference>
<dbReference type="PANTHER" id="PTHR10334">
    <property type="entry name" value="CYSTEINE-RICH SECRETORY PROTEIN-RELATED"/>
    <property type="match status" value="1"/>
</dbReference>